<gene>
    <name evidence="2" type="primary">LOC125777151</name>
</gene>
<sequence length="303" mass="35501">MTESDLIAEGSVSGFITRKNYNRCKRLHSIIALSLQIFHFNSFMLNTNFTVEDTVIDYLTVLSQLEYNSPQIQHPETQNLLHLYDQYTAETLQGRHGKTAQFYAMYIDFINLYHLFIRSIRIGDLDLYIYVLGKIVNLFFYFNQQNYSRWLVFYLNQLQHISDTHPGLREEIAKGSFGIRRTQKPFSRIPVDLTLEQTINGEAARRLTGIVNLTNSISARQRWARNHGARTKIISHVLKRAGMSNNREDVAADLHPDRLKEHEKQIEAFMLSIEQTTNPFTFSIDKDHLYQYLYWPGYYPTNC</sequence>
<reference evidence="2" key="1">
    <citation type="submission" date="2025-08" db="UniProtKB">
        <authorList>
            <consortium name="RefSeq"/>
        </authorList>
    </citation>
    <scope>IDENTIFICATION</scope>
    <source>
        <tissue evidence="2">Adult</tissue>
    </source>
</reference>
<accession>A0ABM3JDQ4</accession>
<organism evidence="1 2">
    <name type="scientific">Bactrocera dorsalis</name>
    <name type="common">Oriental fruit fly</name>
    <name type="synonym">Dacus dorsalis</name>
    <dbReference type="NCBI Taxonomy" id="27457"/>
    <lineage>
        <taxon>Eukaryota</taxon>
        <taxon>Metazoa</taxon>
        <taxon>Ecdysozoa</taxon>
        <taxon>Arthropoda</taxon>
        <taxon>Hexapoda</taxon>
        <taxon>Insecta</taxon>
        <taxon>Pterygota</taxon>
        <taxon>Neoptera</taxon>
        <taxon>Endopterygota</taxon>
        <taxon>Diptera</taxon>
        <taxon>Brachycera</taxon>
        <taxon>Muscomorpha</taxon>
        <taxon>Tephritoidea</taxon>
        <taxon>Tephritidae</taxon>
        <taxon>Bactrocera</taxon>
        <taxon>Bactrocera</taxon>
    </lineage>
</organism>
<dbReference type="GeneID" id="125777151"/>
<keyword evidence="1" id="KW-1185">Reference proteome</keyword>
<evidence type="ECO:0000313" key="2">
    <source>
        <dbReference type="RefSeq" id="XP_049307362.1"/>
    </source>
</evidence>
<dbReference type="PANTHER" id="PTHR47018">
    <property type="entry name" value="CXC DOMAIN-CONTAINING PROTEIN-RELATED"/>
    <property type="match status" value="1"/>
</dbReference>
<evidence type="ECO:0000313" key="1">
    <source>
        <dbReference type="Proteomes" id="UP001652620"/>
    </source>
</evidence>
<proteinExistence type="predicted"/>
<dbReference type="PANTHER" id="PTHR47018:SF3">
    <property type="entry name" value="MYCBP-ASSOCIATED PROTEIN"/>
    <property type="match status" value="1"/>
</dbReference>
<name>A0ABM3JDQ4_BACDO</name>
<dbReference type="RefSeq" id="XP_049307362.1">
    <property type="nucleotide sequence ID" value="XM_049451405.1"/>
</dbReference>
<protein>
    <submittedName>
        <fullName evidence="2">Uncharacterized protein LOC125777151</fullName>
    </submittedName>
</protein>
<dbReference type="Proteomes" id="UP001652620">
    <property type="component" value="Chromosome 3"/>
</dbReference>